<dbReference type="PANTHER" id="PTHR45870:SF2">
    <property type="entry name" value="TUBULIN MONOGLYCYLASE TTLL3"/>
    <property type="match status" value="1"/>
</dbReference>
<evidence type="ECO:0000256" key="2">
    <source>
        <dbReference type="ARBA" id="ARBA00022490"/>
    </source>
</evidence>
<reference evidence="8 9" key="1">
    <citation type="submission" date="2011-07" db="EMBL/GenBank/DDBJ databases">
        <authorList>
            <person name="Coyne R."/>
            <person name="Brami D."/>
            <person name="Johnson J."/>
            <person name="Hostetler J."/>
            <person name="Hannick L."/>
            <person name="Clark T."/>
            <person name="Cassidy-Hanley D."/>
            <person name="Inman J."/>
        </authorList>
    </citation>
    <scope>NUCLEOTIDE SEQUENCE [LARGE SCALE GENOMIC DNA]</scope>
    <source>
        <strain evidence="8 9">G5</strain>
    </source>
</reference>
<dbReference type="InterPro" id="IPR051437">
    <property type="entry name" value="TTLL_monoglycylase"/>
</dbReference>
<proteinExistence type="predicted"/>
<dbReference type="GO" id="GO:0005524">
    <property type="term" value="F:ATP binding"/>
    <property type="evidence" value="ECO:0007669"/>
    <property type="project" value="UniProtKB-KW"/>
</dbReference>
<gene>
    <name evidence="8" type="ORF">IMG5_165700</name>
</gene>
<dbReference type="Proteomes" id="UP000008983">
    <property type="component" value="Unassembled WGS sequence"/>
</dbReference>
<dbReference type="STRING" id="857967.G0R0N0"/>
<dbReference type="GeneID" id="14905058"/>
<keyword evidence="7" id="KW-0472">Membrane</keyword>
<keyword evidence="2" id="KW-0963">Cytoplasm</keyword>
<organism evidence="8 9">
    <name type="scientific">Ichthyophthirius multifiliis</name>
    <name type="common">White spot disease agent</name>
    <name type="synonym">Ich</name>
    <dbReference type="NCBI Taxonomy" id="5932"/>
    <lineage>
        <taxon>Eukaryota</taxon>
        <taxon>Sar</taxon>
        <taxon>Alveolata</taxon>
        <taxon>Ciliophora</taxon>
        <taxon>Intramacronucleata</taxon>
        <taxon>Oligohymenophorea</taxon>
        <taxon>Hymenostomatida</taxon>
        <taxon>Ophryoglenina</taxon>
        <taxon>Ichthyophthirius</taxon>
    </lineage>
</organism>
<dbReference type="EC" id="6.3.2.25" evidence="8"/>
<dbReference type="OrthoDB" id="286485at2759"/>
<dbReference type="GO" id="GO:0015630">
    <property type="term" value="C:microtubule cytoskeleton"/>
    <property type="evidence" value="ECO:0007669"/>
    <property type="project" value="TreeGrafter"/>
</dbReference>
<evidence type="ECO:0000256" key="6">
    <source>
        <dbReference type="SAM" id="MobiDB-lite"/>
    </source>
</evidence>
<accession>G0R0N0</accession>
<keyword evidence="4" id="KW-0547">Nucleotide-binding</keyword>
<evidence type="ECO:0000256" key="4">
    <source>
        <dbReference type="ARBA" id="ARBA00022741"/>
    </source>
</evidence>
<evidence type="ECO:0000256" key="3">
    <source>
        <dbReference type="ARBA" id="ARBA00022598"/>
    </source>
</evidence>
<dbReference type="EMBL" id="GL984197">
    <property type="protein sequence ID" value="EGR28974.1"/>
    <property type="molecule type" value="Genomic_DNA"/>
</dbReference>
<dbReference type="InterPro" id="IPR004344">
    <property type="entry name" value="TTL/TTLL_fam"/>
</dbReference>
<dbReference type="GO" id="GO:0004835">
    <property type="term" value="F:tubulin-tyrosine ligase activity"/>
    <property type="evidence" value="ECO:0007669"/>
    <property type="project" value="UniProtKB-EC"/>
</dbReference>
<evidence type="ECO:0000313" key="8">
    <source>
        <dbReference type="EMBL" id="EGR28974.1"/>
    </source>
</evidence>
<protein>
    <submittedName>
        <fullName evidence="8">Tubulin-tyrosine ligase family protein, putative</fullName>
        <ecNumber evidence="8">6.3.2.25</ecNumber>
    </submittedName>
</protein>
<feature type="transmembrane region" description="Helical" evidence="7">
    <location>
        <begin position="370"/>
        <end position="388"/>
    </location>
</feature>
<sequence length="405" mass="49014">MSCQDEEYKDLEKENEDQKKDQKFTKEQKITTQDLIEWKKSKGYSPNQKVFMIVGSPYQDLRESLINLGWIENKNIEEDQMFDLKWISQKDIDFNLFYPKCFEITDVQEFEDFVEEFKFCKAESILKQFIQFNIEDEFKKTDFFAFLQIQVYISCLALKKKCLNVSNKIQEILKNNFPFINPNEWLFINNNYKNLEFFQKNKDLYNEIHKNTVSQFEKEELNLQLVQLAKKYLQILEKYDPQYNLNQKNLWIVKPAGLSRGRGIRTFDQLQNLVNYVMGRDVTWVAQKYIENPLTINKKKFDIRQWACVTDWNPLVIYFYEECYIRICFDEFNIDDLQNKFAHLANNCISKNAANFEEKINETMMFQNEFVDYINVSYFLNINFYFILSNQKMNKIFSFQKFNKK</sequence>
<dbReference type="PANTHER" id="PTHR45870">
    <property type="entry name" value="TUBULIN MONOGLYCYLASE TTLL3"/>
    <property type="match status" value="1"/>
</dbReference>
<feature type="compositionally biased region" description="Basic and acidic residues" evidence="6">
    <location>
        <begin position="10"/>
        <end position="28"/>
    </location>
</feature>
<dbReference type="GO" id="GO:0070736">
    <property type="term" value="F:protein-glycine ligase activity, initiating"/>
    <property type="evidence" value="ECO:0007669"/>
    <property type="project" value="TreeGrafter"/>
</dbReference>
<dbReference type="SUPFAM" id="SSF56059">
    <property type="entry name" value="Glutathione synthetase ATP-binding domain-like"/>
    <property type="match status" value="1"/>
</dbReference>
<dbReference type="Gene3D" id="3.30.470.20">
    <property type="entry name" value="ATP-grasp fold, B domain"/>
    <property type="match status" value="1"/>
</dbReference>
<keyword evidence="9" id="KW-1185">Reference proteome</keyword>
<feature type="region of interest" description="Disordered" evidence="6">
    <location>
        <begin position="1"/>
        <end position="28"/>
    </location>
</feature>
<keyword evidence="3 8" id="KW-0436">Ligase</keyword>
<keyword evidence="7" id="KW-0812">Transmembrane</keyword>
<evidence type="ECO:0000256" key="7">
    <source>
        <dbReference type="SAM" id="Phobius"/>
    </source>
</evidence>
<evidence type="ECO:0000313" key="9">
    <source>
        <dbReference type="Proteomes" id="UP000008983"/>
    </source>
</evidence>
<keyword evidence="5" id="KW-0067">ATP-binding</keyword>
<dbReference type="AlphaFoldDB" id="G0R0N0"/>
<dbReference type="eggNOG" id="KOG2157">
    <property type="taxonomic scope" value="Eukaryota"/>
</dbReference>
<dbReference type="RefSeq" id="XP_004030210.1">
    <property type="nucleotide sequence ID" value="XM_004030162.1"/>
</dbReference>
<keyword evidence="7" id="KW-1133">Transmembrane helix</keyword>
<evidence type="ECO:0000256" key="1">
    <source>
        <dbReference type="ARBA" id="ARBA00004496"/>
    </source>
</evidence>
<dbReference type="Pfam" id="PF03133">
    <property type="entry name" value="TTL"/>
    <property type="match status" value="1"/>
</dbReference>
<comment type="subcellular location">
    <subcellularLocation>
        <location evidence="1">Cytoplasm</location>
    </subcellularLocation>
</comment>
<name>G0R0N0_ICHMU</name>
<dbReference type="PROSITE" id="PS51221">
    <property type="entry name" value="TTL"/>
    <property type="match status" value="1"/>
</dbReference>
<dbReference type="InParanoid" id="G0R0N0"/>
<evidence type="ECO:0000256" key="5">
    <source>
        <dbReference type="ARBA" id="ARBA00022840"/>
    </source>
</evidence>
<dbReference type="GO" id="GO:0005737">
    <property type="term" value="C:cytoplasm"/>
    <property type="evidence" value="ECO:0007669"/>
    <property type="project" value="UniProtKB-SubCell"/>
</dbReference>